<gene>
    <name evidence="18" type="primary">amt</name>
    <name evidence="18" type="ORF">FIV01_10255</name>
</gene>
<dbReference type="InterPro" id="IPR024041">
    <property type="entry name" value="NH4_transpt_AmtB-like_dom"/>
</dbReference>
<feature type="transmembrane region" description="Helical" evidence="15">
    <location>
        <begin position="256"/>
        <end position="278"/>
    </location>
</feature>
<keyword evidence="7" id="KW-0808">Transferase</keyword>
<comment type="catalytic activity">
    <reaction evidence="1">
        <text>ATP + protein L-histidine = ADP + protein N-phospho-L-histidine.</text>
        <dbReference type="EC" id="2.7.13.3"/>
    </reaction>
</comment>
<keyword evidence="12" id="KW-0924">Ammonia transport</keyword>
<evidence type="ECO:0000256" key="14">
    <source>
        <dbReference type="SAM" id="MobiDB-lite"/>
    </source>
</evidence>
<dbReference type="PROSITE" id="PS50885">
    <property type="entry name" value="HAMP"/>
    <property type="match status" value="1"/>
</dbReference>
<feature type="transmembrane region" description="Helical" evidence="15">
    <location>
        <begin position="199"/>
        <end position="218"/>
    </location>
</feature>
<keyword evidence="13" id="KW-0175">Coiled coil</keyword>
<feature type="coiled-coil region" evidence="13">
    <location>
        <begin position="467"/>
        <end position="522"/>
    </location>
</feature>
<evidence type="ECO:0000313" key="18">
    <source>
        <dbReference type="EMBL" id="QFT26810.1"/>
    </source>
</evidence>
<dbReference type="EMBL" id="CP045350">
    <property type="protein sequence ID" value="QFT26810.1"/>
    <property type="molecule type" value="Genomic_DNA"/>
</dbReference>
<evidence type="ECO:0000256" key="6">
    <source>
        <dbReference type="ARBA" id="ARBA00022553"/>
    </source>
</evidence>
<organism evidence="18 19">
    <name type="scientific">Vibrio aquimaris</name>
    <dbReference type="NCBI Taxonomy" id="2587862"/>
    <lineage>
        <taxon>Bacteria</taxon>
        <taxon>Pseudomonadati</taxon>
        <taxon>Pseudomonadota</taxon>
        <taxon>Gammaproteobacteria</taxon>
        <taxon>Vibrionales</taxon>
        <taxon>Vibrionaceae</taxon>
        <taxon>Vibrio</taxon>
    </lineage>
</organism>
<dbReference type="Pfam" id="PF00909">
    <property type="entry name" value="Ammonium_transp"/>
    <property type="match status" value="1"/>
</dbReference>
<dbReference type="PANTHER" id="PTHR11730:SF6">
    <property type="entry name" value="AMMONIUM TRANSPORTER"/>
    <property type="match status" value="1"/>
</dbReference>
<evidence type="ECO:0000256" key="13">
    <source>
        <dbReference type="SAM" id="Coils"/>
    </source>
</evidence>
<evidence type="ECO:0000256" key="9">
    <source>
        <dbReference type="ARBA" id="ARBA00022777"/>
    </source>
</evidence>
<feature type="transmembrane region" description="Helical" evidence="15">
    <location>
        <begin position="342"/>
        <end position="367"/>
    </location>
</feature>
<dbReference type="Pfam" id="PF02518">
    <property type="entry name" value="HATPase_c"/>
    <property type="match status" value="1"/>
</dbReference>
<dbReference type="Gene3D" id="1.10.3430.10">
    <property type="entry name" value="Ammonium transporter AmtB like domains"/>
    <property type="match status" value="1"/>
</dbReference>
<feature type="transmembrane region" description="Helical" evidence="15">
    <location>
        <begin position="59"/>
        <end position="79"/>
    </location>
</feature>
<dbReference type="SUPFAM" id="SSF111352">
    <property type="entry name" value="Ammonium transporter"/>
    <property type="match status" value="1"/>
</dbReference>
<dbReference type="GO" id="GO:0008519">
    <property type="term" value="F:ammonium channel activity"/>
    <property type="evidence" value="ECO:0007669"/>
    <property type="project" value="InterPro"/>
</dbReference>
<evidence type="ECO:0000256" key="1">
    <source>
        <dbReference type="ARBA" id="ARBA00000085"/>
    </source>
</evidence>
<dbReference type="InterPro" id="IPR003661">
    <property type="entry name" value="HisK_dim/P_dom"/>
</dbReference>
<feature type="transmembrane region" description="Helical" evidence="15">
    <location>
        <begin position="18"/>
        <end position="38"/>
    </location>
</feature>
<evidence type="ECO:0000256" key="11">
    <source>
        <dbReference type="ARBA" id="ARBA00023136"/>
    </source>
</evidence>
<dbReference type="CDD" id="cd00075">
    <property type="entry name" value="HATPase"/>
    <property type="match status" value="1"/>
</dbReference>
<dbReference type="AlphaFoldDB" id="A0A5P9CKP2"/>
<keyword evidence="10 15" id="KW-1133">Transmembrane helix</keyword>
<comment type="subcellular location">
    <subcellularLocation>
        <location evidence="2">Membrane</location>
        <topology evidence="2">Multi-pass membrane protein</topology>
    </subcellularLocation>
</comment>
<keyword evidence="9" id="KW-0418">Kinase</keyword>
<dbReference type="SUPFAM" id="SSF47384">
    <property type="entry name" value="Homodimeric domain of signal transducing histidine kinase"/>
    <property type="match status" value="1"/>
</dbReference>
<dbReference type="CDD" id="cd00082">
    <property type="entry name" value="HisKA"/>
    <property type="match status" value="1"/>
</dbReference>
<dbReference type="KEGG" id="vaq:FIV01_10255"/>
<dbReference type="InterPro" id="IPR005467">
    <property type="entry name" value="His_kinase_dom"/>
</dbReference>
<feature type="transmembrane region" description="Helical" evidence="15">
    <location>
        <begin position="230"/>
        <end position="249"/>
    </location>
</feature>
<reference evidence="18 19" key="1">
    <citation type="submission" date="2019-10" db="EMBL/GenBank/DDBJ databases">
        <title>Complete genome sequence of Vibrio sp. strain THAF100, isolated from non-filtered water from the water column of tank 6 of a marine aquarium containing stony-coral fragments. Water maintained at 26 degree C.</title>
        <authorList>
            <person name="Ruckert C."/>
            <person name="Franco A."/>
            <person name="Kalinowski J."/>
            <person name="Glaeser S."/>
        </authorList>
    </citation>
    <scope>NUCLEOTIDE SEQUENCE [LARGE SCALE GENOMIC DNA]</scope>
    <source>
        <strain evidence="18 19">THAF100</strain>
    </source>
</reference>
<dbReference type="InterPro" id="IPR018047">
    <property type="entry name" value="Ammonium_transpt_CS"/>
</dbReference>
<keyword evidence="19" id="KW-1185">Reference proteome</keyword>
<feature type="transmembrane region" description="Helical" evidence="15">
    <location>
        <begin position="284"/>
        <end position="304"/>
    </location>
</feature>
<dbReference type="Gene3D" id="3.30.565.10">
    <property type="entry name" value="Histidine kinase-like ATPase, C-terminal domain"/>
    <property type="match status" value="1"/>
</dbReference>
<dbReference type="InterPro" id="IPR036890">
    <property type="entry name" value="HATPase_C_sf"/>
</dbReference>
<dbReference type="InterPro" id="IPR004358">
    <property type="entry name" value="Sig_transdc_His_kin-like_C"/>
</dbReference>
<dbReference type="InterPro" id="IPR029020">
    <property type="entry name" value="Ammonium/urea_transptr"/>
</dbReference>
<dbReference type="SUPFAM" id="SSF55874">
    <property type="entry name" value="ATPase domain of HSP90 chaperone/DNA topoisomerase II/histidine kinase"/>
    <property type="match status" value="1"/>
</dbReference>
<keyword evidence="11 15" id="KW-0472">Membrane</keyword>
<dbReference type="GO" id="GO:0016020">
    <property type="term" value="C:membrane"/>
    <property type="evidence" value="ECO:0007669"/>
    <property type="project" value="UniProtKB-SubCell"/>
</dbReference>
<evidence type="ECO:0000256" key="8">
    <source>
        <dbReference type="ARBA" id="ARBA00022692"/>
    </source>
</evidence>
<dbReference type="RefSeq" id="WP_246210396.1">
    <property type="nucleotide sequence ID" value="NZ_CBCSDK010000001.1"/>
</dbReference>
<dbReference type="Gene3D" id="1.10.287.130">
    <property type="match status" value="1"/>
</dbReference>
<dbReference type="PRINTS" id="PR00344">
    <property type="entry name" value="BCTRLSENSOR"/>
</dbReference>
<accession>A0A5P9CKP2</accession>
<feature type="transmembrane region" description="Helical" evidence="15">
    <location>
        <begin position="121"/>
        <end position="140"/>
    </location>
</feature>
<dbReference type="InterPro" id="IPR003660">
    <property type="entry name" value="HAMP_dom"/>
</dbReference>
<feature type="domain" description="Histidine kinase" evidence="16">
    <location>
        <begin position="531"/>
        <end position="765"/>
    </location>
</feature>
<evidence type="ECO:0000256" key="10">
    <source>
        <dbReference type="ARBA" id="ARBA00022989"/>
    </source>
</evidence>
<evidence type="ECO:0000256" key="12">
    <source>
        <dbReference type="ARBA" id="ARBA00023177"/>
    </source>
</evidence>
<dbReference type="PROSITE" id="PS50109">
    <property type="entry name" value="HIS_KIN"/>
    <property type="match status" value="1"/>
</dbReference>
<proteinExistence type="inferred from homology"/>
<evidence type="ECO:0000313" key="19">
    <source>
        <dbReference type="Proteomes" id="UP000326936"/>
    </source>
</evidence>
<dbReference type="SMART" id="SM00387">
    <property type="entry name" value="HATPase_c"/>
    <property type="match status" value="1"/>
</dbReference>
<protein>
    <recommendedName>
        <fullName evidence="4">histidine kinase</fullName>
        <ecNumber evidence="4">2.7.13.3</ecNumber>
    </recommendedName>
</protein>
<dbReference type="Proteomes" id="UP000326936">
    <property type="component" value="Chromosome"/>
</dbReference>
<dbReference type="InterPro" id="IPR003594">
    <property type="entry name" value="HATPase_dom"/>
</dbReference>
<evidence type="ECO:0000259" key="17">
    <source>
        <dbReference type="PROSITE" id="PS50885"/>
    </source>
</evidence>
<feature type="region of interest" description="Disordered" evidence="14">
    <location>
        <begin position="765"/>
        <end position="784"/>
    </location>
</feature>
<keyword evidence="6" id="KW-0597">Phosphoprotein</keyword>
<keyword evidence="8 15" id="KW-0812">Transmembrane</keyword>
<evidence type="ECO:0000256" key="7">
    <source>
        <dbReference type="ARBA" id="ARBA00022679"/>
    </source>
</evidence>
<dbReference type="InterPro" id="IPR036097">
    <property type="entry name" value="HisK_dim/P_sf"/>
</dbReference>
<dbReference type="GO" id="GO:0097272">
    <property type="term" value="P:ammonium homeostasis"/>
    <property type="evidence" value="ECO:0007669"/>
    <property type="project" value="TreeGrafter"/>
</dbReference>
<dbReference type="PROSITE" id="PS01219">
    <property type="entry name" value="AMMONIUM_TRANSP"/>
    <property type="match status" value="1"/>
</dbReference>
<evidence type="ECO:0000259" key="16">
    <source>
        <dbReference type="PROSITE" id="PS50109"/>
    </source>
</evidence>
<feature type="transmembrane region" description="Helical" evidence="15">
    <location>
        <begin position="311"/>
        <end position="330"/>
    </location>
</feature>
<sequence>MDSKIGAILAMNGDEPSLIWLIVCTCVAFFMQVGFTLVETGSVRAKNSVNVAMKNLADFVVVSFVYLFLGFHLANGSSFFSLETFPLTTEYYGMVMFSIMFVTTAATIVSGCVAERMSFRGYLYASAFIGILTYPVVSYWTWNPNSWLALLGFHDFAGGAAVHIVGGLFGLIGTIMIGPRYDRFSETNEDVEIPSYNHTLVTIGVFMMVFGWLGFNGGSFYEFNNDVPKVLLNTLLGGVTSGFFALLFLQHKPHIPVFLILNCILGGLVIVTAGADVLNTDQVVVLGAIAALTIFYGEKLLIYFKIDDPVGAVPVHLFCGILGVLFTGYAVNSHSSGWPMDIGIQLLGIIAIAAWVAVNSYVLFLFLKFLDLHRVSLDEEKMGLNVAEHGVKMSWLETVKSIEEISTSGDYTKRAPIECGTEAGDVALAFNYLMGDLEKNIEALHHIAKGNLDDVVVFPRSDKDILARSLQSMLVSLRSLLAEVEDEIITQNEQLQSNENSIKTLIENFKQTQDQLMEAEKMSALTGMVVGVAHELNTPLGISVTSLSLLREQFSGLEKKFTDQTITTTDLTQFLNISNDCIKMISDNIERSVTLVNKLKQVDKKMSLEQPANINIRILLEESVMLLKDVLAQQDIAVEIHCDDTLELFVPKMSLQYVIEELLNNCALHGFQNRHQEKSNSITIKAQSVNSHVEIIIEDNGVGISPDSLKKVFQPFYTTLRARGGTGLGMHMVYNICTRKLSGNINVKSEIGKGTQFTITINKHVDKSPHDVSEESASEPPQIG</sequence>
<evidence type="ECO:0000256" key="2">
    <source>
        <dbReference type="ARBA" id="ARBA00004141"/>
    </source>
</evidence>
<feature type="transmembrane region" description="Helical" evidence="15">
    <location>
        <begin position="91"/>
        <end position="114"/>
    </location>
</feature>
<name>A0A5P9CKP2_9VIBR</name>
<comment type="similarity">
    <text evidence="3">Belongs to the ammonia transporter channel (TC 1.A.11.2) family.</text>
</comment>
<feature type="domain" description="HAMP" evidence="17">
    <location>
        <begin position="399"/>
        <end position="442"/>
    </location>
</feature>
<evidence type="ECO:0000256" key="3">
    <source>
        <dbReference type="ARBA" id="ARBA00005887"/>
    </source>
</evidence>
<evidence type="ECO:0000256" key="4">
    <source>
        <dbReference type="ARBA" id="ARBA00012438"/>
    </source>
</evidence>
<evidence type="ECO:0000256" key="5">
    <source>
        <dbReference type="ARBA" id="ARBA00022448"/>
    </source>
</evidence>
<keyword evidence="5" id="KW-0813">Transport</keyword>
<feature type="transmembrane region" description="Helical" evidence="15">
    <location>
        <begin position="160"/>
        <end position="178"/>
    </location>
</feature>
<dbReference type="GO" id="GO:0000155">
    <property type="term" value="F:phosphorelay sensor kinase activity"/>
    <property type="evidence" value="ECO:0007669"/>
    <property type="project" value="InterPro"/>
</dbReference>
<dbReference type="PANTHER" id="PTHR11730">
    <property type="entry name" value="AMMONIUM TRANSPORTER"/>
    <property type="match status" value="1"/>
</dbReference>
<dbReference type="EC" id="2.7.13.3" evidence="4"/>
<evidence type="ECO:0000256" key="15">
    <source>
        <dbReference type="SAM" id="Phobius"/>
    </source>
</evidence>